<gene>
    <name evidence="2" type="ORF">HYPSUDRAFT_634491</name>
</gene>
<evidence type="ECO:0000313" key="3">
    <source>
        <dbReference type="Proteomes" id="UP000054270"/>
    </source>
</evidence>
<proteinExistence type="predicted"/>
<dbReference type="Pfam" id="PF06985">
    <property type="entry name" value="HET"/>
    <property type="match status" value="1"/>
</dbReference>
<protein>
    <recommendedName>
        <fullName evidence="1">Heterokaryon incompatibility domain-containing protein</fullName>
    </recommendedName>
</protein>
<dbReference type="PANTHER" id="PTHR10622">
    <property type="entry name" value="HET DOMAIN-CONTAINING PROTEIN"/>
    <property type="match status" value="1"/>
</dbReference>
<name>A0A0D2LM36_HYPSF</name>
<feature type="domain" description="Heterokaryon incompatibility" evidence="1">
    <location>
        <begin position="224"/>
        <end position="311"/>
    </location>
</feature>
<dbReference type="Proteomes" id="UP000054270">
    <property type="component" value="Unassembled WGS sequence"/>
</dbReference>
<dbReference type="AlphaFoldDB" id="A0A0D2LM36"/>
<dbReference type="PANTHER" id="PTHR10622:SF12">
    <property type="entry name" value="HET DOMAIN-CONTAINING PROTEIN"/>
    <property type="match status" value="1"/>
</dbReference>
<dbReference type="OrthoDB" id="5303367at2759"/>
<dbReference type="STRING" id="945553.A0A0D2LM36"/>
<keyword evidence="3" id="KW-1185">Reference proteome</keyword>
<dbReference type="EMBL" id="KN817520">
    <property type="protein sequence ID" value="KJA29042.1"/>
    <property type="molecule type" value="Genomic_DNA"/>
</dbReference>
<evidence type="ECO:0000259" key="1">
    <source>
        <dbReference type="Pfam" id="PF06985"/>
    </source>
</evidence>
<sequence>MATLQRAQFCTSNEIPRATTDTRYSEITASAQAQGLLAALVGYLQPIIQTCVASAGHPNSKHIRGGRDEGHKLLEAIDDFIVMSVHLDSPVQSPNDINIEVGSIERTVESETDSVPLIASPLVPIPHESIQSGIIKVLRPHISNKMPIRVLAFDSAGAGMKLIDRNEMFRRVLHSAFIGASQPDFQIAWMEAEELANSPPLGWQEAGRRHNKLITELVEYHARYAILSHTWIRDTPGDVVFKDWEIRESNPRGYSKIAKFCEVAARDHGVAFGWMDSICINKDSSSELDESIRSMYKWYRAAYVCITYLAETRLLEDMQRDSWFTRGWTLQELLAPQSTRFYDMDWDDLLIERDDPLDLPFFPLPRTEAEINEKIRERTSITEDELTLCRCGDAEKIPISRRLELASQ</sequence>
<reference evidence="3" key="1">
    <citation type="submission" date="2014-04" db="EMBL/GenBank/DDBJ databases">
        <title>Evolutionary Origins and Diversification of the Mycorrhizal Mutualists.</title>
        <authorList>
            <consortium name="DOE Joint Genome Institute"/>
            <consortium name="Mycorrhizal Genomics Consortium"/>
            <person name="Kohler A."/>
            <person name="Kuo A."/>
            <person name="Nagy L.G."/>
            <person name="Floudas D."/>
            <person name="Copeland A."/>
            <person name="Barry K.W."/>
            <person name="Cichocki N."/>
            <person name="Veneault-Fourrey C."/>
            <person name="LaButti K."/>
            <person name="Lindquist E.A."/>
            <person name="Lipzen A."/>
            <person name="Lundell T."/>
            <person name="Morin E."/>
            <person name="Murat C."/>
            <person name="Riley R."/>
            <person name="Ohm R."/>
            <person name="Sun H."/>
            <person name="Tunlid A."/>
            <person name="Henrissat B."/>
            <person name="Grigoriev I.V."/>
            <person name="Hibbett D.S."/>
            <person name="Martin F."/>
        </authorList>
    </citation>
    <scope>NUCLEOTIDE SEQUENCE [LARGE SCALE GENOMIC DNA]</scope>
    <source>
        <strain evidence="3">FD-334 SS-4</strain>
    </source>
</reference>
<accession>A0A0D2LM36</accession>
<evidence type="ECO:0000313" key="2">
    <source>
        <dbReference type="EMBL" id="KJA29042.1"/>
    </source>
</evidence>
<dbReference type="InterPro" id="IPR010730">
    <property type="entry name" value="HET"/>
</dbReference>
<organism evidence="2 3">
    <name type="scientific">Hypholoma sublateritium (strain FD-334 SS-4)</name>
    <dbReference type="NCBI Taxonomy" id="945553"/>
    <lineage>
        <taxon>Eukaryota</taxon>
        <taxon>Fungi</taxon>
        <taxon>Dikarya</taxon>
        <taxon>Basidiomycota</taxon>
        <taxon>Agaricomycotina</taxon>
        <taxon>Agaricomycetes</taxon>
        <taxon>Agaricomycetidae</taxon>
        <taxon>Agaricales</taxon>
        <taxon>Agaricineae</taxon>
        <taxon>Strophariaceae</taxon>
        <taxon>Hypholoma</taxon>
    </lineage>
</organism>